<dbReference type="InterPro" id="IPR029034">
    <property type="entry name" value="Cystine-knot_cytokine"/>
</dbReference>
<dbReference type="AlphaFoldDB" id="A0A7J7ITE6"/>
<dbReference type="EMBL" id="VXIV02003529">
    <property type="protein sequence ID" value="KAF6016488.1"/>
    <property type="molecule type" value="Genomic_DNA"/>
</dbReference>
<proteinExistence type="predicted"/>
<comment type="caution">
    <text evidence="1">The sequence shown here is derived from an EMBL/GenBank/DDBJ whole genome shotgun (WGS) entry which is preliminary data.</text>
</comment>
<protein>
    <submittedName>
        <fullName evidence="1">Uncharacterized protein</fullName>
    </submittedName>
</protein>
<dbReference type="Gene3D" id="2.10.90.10">
    <property type="entry name" value="Cystine-knot cytokines"/>
    <property type="match status" value="1"/>
</dbReference>
<organism evidence="1 2">
    <name type="scientific">Bugula neritina</name>
    <name type="common">Brown bryozoan</name>
    <name type="synonym">Sertularia neritina</name>
    <dbReference type="NCBI Taxonomy" id="10212"/>
    <lineage>
        <taxon>Eukaryota</taxon>
        <taxon>Metazoa</taxon>
        <taxon>Spiralia</taxon>
        <taxon>Lophotrochozoa</taxon>
        <taxon>Bryozoa</taxon>
        <taxon>Gymnolaemata</taxon>
        <taxon>Cheilostomatida</taxon>
        <taxon>Flustrina</taxon>
        <taxon>Buguloidea</taxon>
        <taxon>Bugulidae</taxon>
        <taxon>Bugula</taxon>
    </lineage>
</organism>
<name>A0A7J7ITE6_BUGNE</name>
<reference evidence="1" key="1">
    <citation type="submission" date="2020-06" db="EMBL/GenBank/DDBJ databases">
        <title>Draft genome of Bugula neritina, a colonial animal packing powerful symbionts and potential medicines.</title>
        <authorList>
            <person name="Rayko M."/>
        </authorList>
    </citation>
    <scope>NUCLEOTIDE SEQUENCE [LARGE SCALE GENOMIC DNA]</scope>
    <source>
        <strain evidence="1">Kwan_BN1</strain>
    </source>
</reference>
<evidence type="ECO:0000313" key="2">
    <source>
        <dbReference type="Proteomes" id="UP000593567"/>
    </source>
</evidence>
<keyword evidence="2" id="KW-1185">Reference proteome</keyword>
<dbReference type="SUPFAM" id="SSF57501">
    <property type="entry name" value="Cystine-knot cytokines"/>
    <property type="match status" value="1"/>
</dbReference>
<dbReference type="Proteomes" id="UP000593567">
    <property type="component" value="Unassembled WGS sequence"/>
</dbReference>
<sequence length="78" mass="8213">MLNTSELAATVNHAGCDPYDQVVTIPNDRTNVLLYPSCVVLKQCEVDPARSGGPVAPVTVAAPSVVKTTTADYCAHKK</sequence>
<accession>A0A7J7ITE6</accession>
<gene>
    <name evidence="1" type="ORF">EB796_025206</name>
</gene>
<dbReference type="OrthoDB" id="8878063at2759"/>
<evidence type="ECO:0000313" key="1">
    <source>
        <dbReference type="EMBL" id="KAF6016488.1"/>
    </source>
</evidence>